<organism evidence="1 2">
    <name type="scientific">Rhamnusium bicolor</name>
    <dbReference type="NCBI Taxonomy" id="1586634"/>
    <lineage>
        <taxon>Eukaryota</taxon>
        <taxon>Metazoa</taxon>
        <taxon>Ecdysozoa</taxon>
        <taxon>Arthropoda</taxon>
        <taxon>Hexapoda</taxon>
        <taxon>Insecta</taxon>
        <taxon>Pterygota</taxon>
        <taxon>Neoptera</taxon>
        <taxon>Endopterygota</taxon>
        <taxon>Coleoptera</taxon>
        <taxon>Polyphaga</taxon>
        <taxon>Cucujiformia</taxon>
        <taxon>Chrysomeloidea</taxon>
        <taxon>Cerambycidae</taxon>
        <taxon>Lepturinae</taxon>
        <taxon>Rhagiini</taxon>
        <taxon>Rhamnusium</taxon>
    </lineage>
</organism>
<keyword evidence="2" id="KW-1185">Reference proteome</keyword>
<evidence type="ECO:0008006" key="3">
    <source>
        <dbReference type="Google" id="ProtNLM"/>
    </source>
</evidence>
<proteinExistence type="predicted"/>
<evidence type="ECO:0000313" key="2">
    <source>
        <dbReference type="Proteomes" id="UP001162156"/>
    </source>
</evidence>
<dbReference type="EMBL" id="JANEYF010001515">
    <property type="protein sequence ID" value="KAJ8963688.1"/>
    <property type="molecule type" value="Genomic_DNA"/>
</dbReference>
<dbReference type="AlphaFoldDB" id="A0AAV8ZGI0"/>
<sequence length="244" mass="28475">MLKKADIIKGDVEKTLEITYNEYPNLDINKDSVMCNECLEQILRPLHLISTCVYIKDKNENGVSLDIEEFDSIYNVNSTVETRDQWKCCFCTKITERDGLISLTDSKENMFLLDMLEEHFPELNLTNTEVLLTCETCLNSLQGLLSLIKNRLNVEEKIRTYTELDETSSKGQVQLNDAQEFTLKPILKFESELCDVNDKRRFYNEIREEFTIKVEIKTEGVINHEIHIKPEEIDIKLDQSNYET</sequence>
<dbReference type="Proteomes" id="UP001162156">
    <property type="component" value="Unassembled WGS sequence"/>
</dbReference>
<evidence type="ECO:0000313" key="1">
    <source>
        <dbReference type="EMBL" id="KAJ8963688.1"/>
    </source>
</evidence>
<protein>
    <recommendedName>
        <fullName evidence="3">ZAD domain-containing protein</fullName>
    </recommendedName>
</protein>
<reference evidence="1" key="1">
    <citation type="journal article" date="2023" name="Insect Mol. Biol.">
        <title>Genome sequencing provides insights into the evolution of gene families encoding plant cell wall-degrading enzymes in longhorned beetles.</title>
        <authorList>
            <person name="Shin N.R."/>
            <person name="Okamura Y."/>
            <person name="Kirsch R."/>
            <person name="Pauchet Y."/>
        </authorList>
    </citation>
    <scope>NUCLEOTIDE SEQUENCE</scope>
    <source>
        <strain evidence="1">RBIC_L_NR</strain>
    </source>
</reference>
<gene>
    <name evidence="1" type="ORF">NQ314_005440</name>
</gene>
<comment type="caution">
    <text evidence="1">The sequence shown here is derived from an EMBL/GenBank/DDBJ whole genome shotgun (WGS) entry which is preliminary data.</text>
</comment>
<name>A0AAV8ZGI0_9CUCU</name>
<accession>A0AAV8ZGI0</accession>